<evidence type="ECO:0000313" key="3">
    <source>
        <dbReference type="Proteomes" id="UP000182259"/>
    </source>
</evidence>
<protein>
    <submittedName>
        <fullName evidence="2">CIC11C00000001894</fullName>
    </submittedName>
</protein>
<organism evidence="2 3">
    <name type="scientific">Sungouiella intermedia</name>
    <dbReference type="NCBI Taxonomy" id="45354"/>
    <lineage>
        <taxon>Eukaryota</taxon>
        <taxon>Fungi</taxon>
        <taxon>Dikarya</taxon>
        <taxon>Ascomycota</taxon>
        <taxon>Saccharomycotina</taxon>
        <taxon>Pichiomycetes</taxon>
        <taxon>Metschnikowiaceae</taxon>
        <taxon>Sungouiella</taxon>
    </lineage>
</organism>
<name>A0A1L0GG87_9ASCO</name>
<feature type="region of interest" description="Disordered" evidence="1">
    <location>
        <begin position="32"/>
        <end position="61"/>
    </location>
</feature>
<sequence length="61" mass="6763">MSQTTHINQTVNGTQNHANVTAINNNHTNVQSMGSILQTAEQPSYDPYRERPATPPPAYVR</sequence>
<gene>
    <name evidence="2" type="ORF">SAMEA4029009_CIC11G00000001894</name>
</gene>
<evidence type="ECO:0000313" key="2">
    <source>
        <dbReference type="EMBL" id="SGZ55277.1"/>
    </source>
</evidence>
<proteinExistence type="predicted"/>
<evidence type="ECO:0000256" key="1">
    <source>
        <dbReference type="SAM" id="MobiDB-lite"/>
    </source>
</evidence>
<dbReference type="AlphaFoldDB" id="A0A1L0GG87"/>
<dbReference type="EMBL" id="LT635767">
    <property type="protein sequence ID" value="SGZ55277.1"/>
    <property type="molecule type" value="Genomic_DNA"/>
</dbReference>
<reference evidence="2 3" key="1">
    <citation type="submission" date="2016-10" db="EMBL/GenBank/DDBJ databases">
        <authorList>
            <person name="de Groot N.N."/>
        </authorList>
    </citation>
    <scope>NUCLEOTIDE SEQUENCE [LARGE SCALE GENOMIC DNA]</scope>
    <source>
        <strain evidence="2 3">PYCC 4715</strain>
    </source>
</reference>
<accession>A0A1L0GG87</accession>
<feature type="compositionally biased region" description="Polar residues" evidence="1">
    <location>
        <begin position="32"/>
        <end position="42"/>
    </location>
</feature>
<dbReference type="Proteomes" id="UP000182259">
    <property type="component" value="Chromosome IV"/>
</dbReference>